<evidence type="ECO:0000256" key="11">
    <source>
        <dbReference type="RuleBase" id="RU003357"/>
    </source>
</evidence>
<dbReference type="EMBL" id="CP001807">
    <property type="protein sequence ID" value="ACY47551.1"/>
    <property type="molecule type" value="Genomic_DNA"/>
</dbReference>
<dbReference type="RefSeq" id="WP_012843163.1">
    <property type="nucleotide sequence ID" value="NC_013501.1"/>
</dbReference>
<accession>D0MFM4</accession>
<dbReference type="InterPro" id="IPR000531">
    <property type="entry name" value="Beta-barrel_TonB"/>
</dbReference>
<evidence type="ECO:0000256" key="2">
    <source>
        <dbReference type="ARBA" id="ARBA00022448"/>
    </source>
</evidence>
<dbReference type="AlphaFoldDB" id="D0MFM4"/>
<evidence type="ECO:0000256" key="4">
    <source>
        <dbReference type="ARBA" id="ARBA00022692"/>
    </source>
</evidence>
<dbReference type="PANTHER" id="PTHR30069">
    <property type="entry name" value="TONB-DEPENDENT OUTER MEMBRANE RECEPTOR"/>
    <property type="match status" value="1"/>
</dbReference>
<dbReference type="STRING" id="518766.Rmar_0653"/>
<dbReference type="InterPro" id="IPR039426">
    <property type="entry name" value="TonB-dep_rcpt-like"/>
</dbReference>
<keyword evidence="15" id="KW-1185">Reference proteome</keyword>
<dbReference type="InterPro" id="IPR012910">
    <property type="entry name" value="Plug_dom"/>
</dbReference>
<comment type="similarity">
    <text evidence="10 11">Belongs to the TonB-dependent receptor family.</text>
</comment>
<evidence type="ECO:0000256" key="5">
    <source>
        <dbReference type="ARBA" id="ARBA00022729"/>
    </source>
</evidence>
<evidence type="ECO:0000256" key="6">
    <source>
        <dbReference type="ARBA" id="ARBA00023077"/>
    </source>
</evidence>
<evidence type="ECO:0000259" key="13">
    <source>
        <dbReference type="Pfam" id="PF07715"/>
    </source>
</evidence>
<dbReference type="OrthoDB" id="9764669at2"/>
<keyword evidence="2 10" id="KW-0813">Transport</keyword>
<keyword evidence="6 11" id="KW-0798">TonB box</keyword>
<evidence type="ECO:0000256" key="7">
    <source>
        <dbReference type="ARBA" id="ARBA00023136"/>
    </source>
</evidence>
<keyword evidence="7 10" id="KW-0472">Membrane</keyword>
<evidence type="ECO:0000313" key="15">
    <source>
        <dbReference type="Proteomes" id="UP000002221"/>
    </source>
</evidence>
<keyword evidence="3 10" id="KW-1134">Transmembrane beta strand</keyword>
<dbReference type="Pfam" id="PF07715">
    <property type="entry name" value="Plug"/>
    <property type="match status" value="1"/>
</dbReference>
<dbReference type="HOGENOM" id="CLU_008287_18_0_10"/>
<sequence>MRTVILLSGLLLLGLSRGLQAQEVPLIEARLDSVVITAHFEPTPLHEAVQPVRVISARRIQLQGASHLQALLYQVPQLGVMQHQVLGGAPEMQGLGPQHVAVLVDGVPVTGRIDGRLDMAQMLLSNVARVEIVEGPSSVFYGSHALGGVINLITRSGRQWPEGPSVALRSYAESVGSWDNSLDLRYRRGSFWAGLQIGRHAFDGYLGGDDVTRAADWPERRQRFLLPAVGWEGRRGRLTYSAQFFDETLTEQGEPDAEGFAQDNEYRSRRIRHTLTYSHWWAGRYLHLTGSWSHYDRRIVPFVVQTQTGSRTRQTEAIDTTVYRQGFVRGHYLHHLGATGLQLFGGGEVWIEQIEGARIASGSRQLGTYALFGGLLYRTGAVQVRPAFRYAFNDEGQALLTPALNVRVDLGKAHTWRLTLAQGFRAPSLKERYLDYWMTIGPSTYHITGTPDLKPEVSWHIGLRYDYRRVLGSVRLELETAAFLNNVRDLIALSPLVQNEQGIWTRHYENVQRYRTRGGTFTLRLRHRGLHFWATVAPLWRYVELSESYPEAPRYELTTDLLGGVEVQLPGQVQGLLLYHYGGSRTVYYTVRDRATGQTLLQQAAVPDYHLLDLALQRAFWRQRLWLTAGVRNVLDVTNLGQTVWDTRRAHQRNLFLYGRTAYVQLRLMLGGRQQ</sequence>
<dbReference type="InterPro" id="IPR036942">
    <property type="entry name" value="Beta-barrel_TonB_sf"/>
</dbReference>
<keyword evidence="9 10" id="KW-0998">Cell outer membrane</keyword>
<dbReference type="PANTHER" id="PTHR30069:SF29">
    <property type="entry name" value="HEMOGLOBIN AND HEMOGLOBIN-HAPTOGLOBIN-BINDING PROTEIN 1-RELATED"/>
    <property type="match status" value="1"/>
</dbReference>
<dbReference type="eggNOG" id="COG4771">
    <property type="taxonomic scope" value="Bacteria"/>
</dbReference>
<evidence type="ECO:0000256" key="3">
    <source>
        <dbReference type="ARBA" id="ARBA00022452"/>
    </source>
</evidence>
<dbReference type="GO" id="GO:0015344">
    <property type="term" value="F:siderophore uptake transmembrane transporter activity"/>
    <property type="evidence" value="ECO:0007669"/>
    <property type="project" value="TreeGrafter"/>
</dbReference>
<keyword evidence="8 14" id="KW-0675">Receptor</keyword>
<dbReference type="SUPFAM" id="SSF56935">
    <property type="entry name" value="Porins"/>
    <property type="match status" value="1"/>
</dbReference>
<gene>
    <name evidence="14" type="ordered locus">Rmar_0653</name>
</gene>
<dbReference type="Gene3D" id="2.170.130.10">
    <property type="entry name" value="TonB-dependent receptor, plug domain"/>
    <property type="match status" value="1"/>
</dbReference>
<evidence type="ECO:0000256" key="9">
    <source>
        <dbReference type="ARBA" id="ARBA00023237"/>
    </source>
</evidence>
<keyword evidence="5" id="KW-0732">Signal</keyword>
<dbReference type="Pfam" id="PF00593">
    <property type="entry name" value="TonB_dep_Rec_b-barrel"/>
    <property type="match status" value="1"/>
</dbReference>
<dbReference type="Proteomes" id="UP000002221">
    <property type="component" value="Chromosome"/>
</dbReference>
<dbReference type="InterPro" id="IPR037066">
    <property type="entry name" value="Plug_dom_sf"/>
</dbReference>
<proteinExistence type="inferred from homology"/>
<dbReference type="KEGG" id="rmr:Rmar_0653"/>
<feature type="domain" description="TonB-dependent receptor-like beta-barrel" evidence="12">
    <location>
        <begin position="228"/>
        <end position="634"/>
    </location>
</feature>
<evidence type="ECO:0000313" key="14">
    <source>
        <dbReference type="EMBL" id="ACY47551.1"/>
    </source>
</evidence>
<name>D0MFM4_RHOM4</name>
<dbReference type="PROSITE" id="PS52016">
    <property type="entry name" value="TONB_DEPENDENT_REC_3"/>
    <property type="match status" value="1"/>
</dbReference>
<evidence type="ECO:0000256" key="10">
    <source>
        <dbReference type="PROSITE-ProRule" id="PRU01360"/>
    </source>
</evidence>
<keyword evidence="4 10" id="KW-0812">Transmembrane</keyword>
<dbReference type="GO" id="GO:0044718">
    <property type="term" value="P:siderophore transmembrane transport"/>
    <property type="evidence" value="ECO:0007669"/>
    <property type="project" value="TreeGrafter"/>
</dbReference>
<dbReference type="GO" id="GO:0009279">
    <property type="term" value="C:cell outer membrane"/>
    <property type="evidence" value="ECO:0007669"/>
    <property type="project" value="UniProtKB-SubCell"/>
</dbReference>
<reference evidence="14 15" key="1">
    <citation type="journal article" date="2009" name="Stand. Genomic Sci.">
        <title>Complete genome sequence of Rhodothermus marinus type strain (R-10).</title>
        <authorList>
            <person name="Nolan M."/>
            <person name="Tindall B.J."/>
            <person name="Pomrenke H."/>
            <person name="Lapidus A."/>
            <person name="Copeland A."/>
            <person name="Glavina Del Rio T."/>
            <person name="Lucas S."/>
            <person name="Chen F."/>
            <person name="Tice H."/>
            <person name="Cheng J.F."/>
            <person name="Saunders E."/>
            <person name="Han C."/>
            <person name="Bruce D."/>
            <person name="Goodwin L."/>
            <person name="Chain P."/>
            <person name="Pitluck S."/>
            <person name="Ovchinikova G."/>
            <person name="Pati A."/>
            <person name="Ivanova N."/>
            <person name="Mavromatis K."/>
            <person name="Chen A."/>
            <person name="Palaniappan K."/>
            <person name="Land M."/>
            <person name="Hauser L."/>
            <person name="Chang Y.J."/>
            <person name="Jeffries C.D."/>
            <person name="Brettin T."/>
            <person name="Goker M."/>
            <person name="Bristow J."/>
            <person name="Eisen J.A."/>
            <person name="Markowitz V."/>
            <person name="Hugenholtz P."/>
            <person name="Kyrpides N.C."/>
            <person name="Klenk H.P."/>
            <person name="Detter J.C."/>
        </authorList>
    </citation>
    <scope>NUCLEOTIDE SEQUENCE [LARGE SCALE GENOMIC DNA]</scope>
    <source>
        <strain evidence="15">ATCC 43812 / DSM 4252 / R-10</strain>
    </source>
</reference>
<protein>
    <submittedName>
        <fullName evidence="14">TonB-dependent receptor</fullName>
    </submittedName>
</protein>
<organism evidence="14 15">
    <name type="scientific">Rhodothermus marinus (strain ATCC 43812 / DSM 4252 / R-10)</name>
    <name type="common">Rhodothermus obamensis</name>
    <dbReference type="NCBI Taxonomy" id="518766"/>
    <lineage>
        <taxon>Bacteria</taxon>
        <taxon>Pseudomonadati</taxon>
        <taxon>Rhodothermota</taxon>
        <taxon>Rhodothermia</taxon>
        <taxon>Rhodothermales</taxon>
        <taxon>Rhodothermaceae</taxon>
        <taxon>Rhodothermus</taxon>
    </lineage>
</organism>
<feature type="domain" description="TonB-dependent receptor plug" evidence="13">
    <location>
        <begin position="46"/>
        <end position="149"/>
    </location>
</feature>
<comment type="subcellular location">
    <subcellularLocation>
        <location evidence="1 10">Cell outer membrane</location>
        <topology evidence="1 10">Multi-pass membrane protein</topology>
    </subcellularLocation>
</comment>
<evidence type="ECO:0000256" key="8">
    <source>
        <dbReference type="ARBA" id="ARBA00023170"/>
    </source>
</evidence>
<evidence type="ECO:0000259" key="12">
    <source>
        <dbReference type="Pfam" id="PF00593"/>
    </source>
</evidence>
<dbReference type="Gene3D" id="2.40.170.20">
    <property type="entry name" value="TonB-dependent receptor, beta-barrel domain"/>
    <property type="match status" value="1"/>
</dbReference>
<evidence type="ECO:0000256" key="1">
    <source>
        <dbReference type="ARBA" id="ARBA00004571"/>
    </source>
</evidence>